<evidence type="ECO:0000313" key="15">
    <source>
        <dbReference type="Proteomes" id="UP000769780"/>
    </source>
</evidence>
<dbReference type="InterPro" id="IPR000014">
    <property type="entry name" value="PAS"/>
</dbReference>
<dbReference type="InterPro" id="IPR000160">
    <property type="entry name" value="GGDEF_dom"/>
</dbReference>
<evidence type="ECO:0000256" key="3">
    <source>
        <dbReference type="ARBA" id="ARBA00022553"/>
    </source>
</evidence>
<dbReference type="InterPro" id="IPR000700">
    <property type="entry name" value="PAS-assoc_C"/>
</dbReference>
<dbReference type="Pfam" id="PF00512">
    <property type="entry name" value="HisKA"/>
    <property type="match status" value="1"/>
</dbReference>
<sequence length="1082" mass="123126">MDAKTITALIDENSGSHQLLKTILECPELAIWYRDLEKDILWVTKGIVSICGYTQEEFITNPKLWSTSISPEDQDTVEEAMNQLKLGKAAAVEYKIIRPDGGVRWIENRATPVFNNLGSVIALTGTVHDITAQKEEIIRLQNQLNEVQAWDNTFKEGCMDVAQSERTVIHPNKSIDILLDDQFYQLLCSELTRVRENSQNLAVLFMDLDRFKAINDTLGHTTGDQLLEIVVKRIRESLLGNDFFFKQNGDKFIIVLKNANREIASNVCRRVLNDLEAPFKVLNYELFTSLSIGISVFPEDGDTVEALLKLADFALYQAKKQGKNNFKFYSSKDLEPQMNPIKLEMDLHKAMQHEEFVLHYQPKVSLKTGKIVGVEALLRWNHPELGIVSPGTFIPIAEETGLIIPIGEWVLYHACRQNKEWQQKGFNTTVSVNVSARQFTQSNFDETVSRILLETKLNPQALELEISDSMTANIERTIITLQNLKKLGVRISIDDFGTGFSSLNYLQRFPIDNLKIDHSLIHRMESNLNDKTIVTTIISMAHNLNLNVVAEGIQTKEQLIYLQQHLCDEGQGYFFTKPMSANKILNSVFEIENVVKDFGLPQDVNERMWAEELVRLARKELNETIHLQQGMIYKYKKINGQFIHTLCDGELLYRMGLIPNLVVGKQLSDFLPEKMVNEKLVYYERAWNGEENVTYEEEINGIHYLAALSPIKRGGEVVEVIASCIDITDRKKAERALLESENKYRLIAENMTDLLILFDINGYGIYASPSHETVLGYPPEYFEGSNTYTLIHQEDAALAMMQFEKIITSKSPTKMEMRLSHANGEWKLLECTGTPVINENGNVEHIMVVAKDITEKRRAEELLWNSEKLSLVGELAAGVAHEIRNPITAIKGFIQLFQQGLIREEYFDIILSEFDRIEGIIKEFLSLAKPQEIQSKSVNIPTLVKEVETLIKSEAHLKNIEFTIELQQDIPEIMCDANQIKQVLLNLCKNSMEAIDLARKGLIKITVLVEKEELVINVIDNGIGISEDRLKRLGEPFYSNKEKGTGLGLMLCFRIIRQHNGSLTFYSKENVGTTSQVRLPLT</sequence>
<keyword evidence="4" id="KW-0808">Transferase</keyword>
<evidence type="ECO:0000259" key="12">
    <source>
        <dbReference type="PROSITE" id="PS50883"/>
    </source>
</evidence>
<evidence type="ECO:0000259" key="10">
    <source>
        <dbReference type="PROSITE" id="PS50112"/>
    </source>
</evidence>
<dbReference type="InterPro" id="IPR036890">
    <property type="entry name" value="HATPase_C_sf"/>
</dbReference>
<dbReference type="CDD" id="cd00082">
    <property type="entry name" value="HisKA"/>
    <property type="match status" value="1"/>
</dbReference>
<proteinExistence type="predicted"/>
<dbReference type="Pfam" id="PF00563">
    <property type="entry name" value="EAL"/>
    <property type="match status" value="1"/>
</dbReference>
<dbReference type="InterPro" id="IPR035965">
    <property type="entry name" value="PAS-like_dom_sf"/>
</dbReference>
<keyword evidence="8" id="KW-0902">Two-component regulatory system</keyword>
<evidence type="ECO:0000256" key="2">
    <source>
        <dbReference type="ARBA" id="ARBA00012438"/>
    </source>
</evidence>
<dbReference type="InterPro" id="IPR013655">
    <property type="entry name" value="PAS_fold_3"/>
</dbReference>
<feature type="domain" description="PAC" evidence="11">
    <location>
        <begin position="813"/>
        <end position="865"/>
    </location>
</feature>
<dbReference type="InterPro" id="IPR036097">
    <property type="entry name" value="HisK_dim/P_sf"/>
</dbReference>
<feature type="domain" description="PAS" evidence="10">
    <location>
        <begin position="740"/>
        <end position="810"/>
    </location>
</feature>
<dbReference type="Pfam" id="PF08447">
    <property type="entry name" value="PAS_3"/>
    <property type="match status" value="2"/>
</dbReference>
<dbReference type="InterPro" id="IPR005467">
    <property type="entry name" value="His_kinase_dom"/>
</dbReference>
<dbReference type="CDD" id="cd01949">
    <property type="entry name" value="GGDEF"/>
    <property type="match status" value="1"/>
</dbReference>
<dbReference type="SUPFAM" id="SSF55073">
    <property type="entry name" value="Nucleotide cyclase"/>
    <property type="match status" value="1"/>
</dbReference>
<dbReference type="PANTHER" id="PTHR44757:SF2">
    <property type="entry name" value="BIOFILM ARCHITECTURE MAINTENANCE PROTEIN MBAA"/>
    <property type="match status" value="1"/>
</dbReference>
<evidence type="ECO:0000313" key="14">
    <source>
        <dbReference type="EMBL" id="MBY0098531.1"/>
    </source>
</evidence>
<dbReference type="SMART" id="SM00387">
    <property type="entry name" value="HATPase_c"/>
    <property type="match status" value="1"/>
</dbReference>
<dbReference type="InterPro" id="IPR003661">
    <property type="entry name" value="HisK_dim/P_dom"/>
</dbReference>
<dbReference type="NCBIfam" id="TIGR00229">
    <property type="entry name" value="sensory_box"/>
    <property type="match status" value="3"/>
</dbReference>
<feature type="domain" description="PAS" evidence="10">
    <location>
        <begin position="16"/>
        <end position="88"/>
    </location>
</feature>
<dbReference type="PROSITE" id="PS50113">
    <property type="entry name" value="PAC"/>
    <property type="match status" value="2"/>
</dbReference>
<dbReference type="PANTHER" id="PTHR44757">
    <property type="entry name" value="DIGUANYLATE CYCLASE DGCP"/>
    <property type="match status" value="1"/>
</dbReference>
<evidence type="ECO:0000259" key="11">
    <source>
        <dbReference type="PROSITE" id="PS50113"/>
    </source>
</evidence>
<evidence type="ECO:0000259" key="9">
    <source>
        <dbReference type="PROSITE" id="PS50109"/>
    </source>
</evidence>
<dbReference type="NCBIfam" id="TIGR00254">
    <property type="entry name" value="GGDEF"/>
    <property type="match status" value="1"/>
</dbReference>
<dbReference type="SMART" id="SM00267">
    <property type="entry name" value="GGDEF"/>
    <property type="match status" value="1"/>
</dbReference>
<dbReference type="CDD" id="cd00075">
    <property type="entry name" value="HATPase"/>
    <property type="match status" value="1"/>
</dbReference>
<evidence type="ECO:0000256" key="6">
    <source>
        <dbReference type="ARBA" id="ARBA00022777"/>
    </source>
</evidence>
<comment type="caution">
    <text evidence="14">The sequence shown here is derived from an EMBL/GenBank/DDBJ whole genome shotgun (WGS) entry which is preliminary data.</text>
</comment>
<dbReference type="InterPro" id="IPR001610">
    <property type="entry name" value="PAC"/>
</dbReference>
<organism evidence="14 15">
    <name type="scientific">Mesobacillus maritimus</name>
    <dbReference type="NCBI Taxonomy" id="1643336"/>
    <lineage>
        <taxon>Bacteria</taxon>
        <taxon>Bacillati</taxon>
        <taxon>Bacillota</taxon>
        <taxon>Bacilli</taxon>
        <taxon>Bacillales</taxon>
        <taxon>Bacillaceae</taxon>
        <taxon>Mesobacillus</taxon>
    </lineage>
</organism>
<evidence type="ECO:0000259" key="13">
    <source>
        <dbReference type="PROSITE" id="PS50887"/>
    </source>
</evidence>
<keyword evidence="15" id="KW-1185">Reference proteome</keyword>
<keyword evidence="5" id="KW-0547">Nucleotide-binding</keyword>
<dbReference type="Proteomes" id="UP000769780">
    <property type="component" value="Unassembled WGS sequence"/>
</dbReference>
<feature type="domain" description="GGDEF" evidence="13">
    <location>
        <begin position="199"/>
        <end position="331"/>
    </location>
</feature>
<feature type="domain" description="EAL" evidence="12">
    <location>
        <begin position="340"/>
        <end position="592"/>
    </location>
</feature>
<gene>
    <name evidence="14" type="ORF">H0185_17235</name>
</gene>
<dbReference type="SMART" id="SM00052">
    <property type="entry name" value="EAL"/>
    <property type="match status" value="1"/>
</dbReference>
<dbReference type="SUPFAM" id="SSF141868">
    <property type="entry name" value="EAL domain-like"/>
    <property type="match status" value="1"/>
</dbReference>
<evidence type="ECO:0000256" key="4">
    <source>
        <dbReference type="ARBA" id="ARBA00022679"/>
    </source>
</evidence>
<dbReference type="EMBL" id="JACWFH010000024">
    <property type="protein sequence ID" value="MBY0098531.1"/>
    <property type="molecule type" value="Genomic_DNA"/>
</dbReference>
<dbReference type="SUPFAM" id="SSF55785">
    <property type="entry name" value="PYP-like sensor domain (PAS domain)"/>
    <property type="match status" value="3"/>
</dbReference>
<dbReference type="InterPro" id="IPR001633">
    <property type="entry name" value="EAL_dom"/>
</dbReference>
<dbReference type="PROSITE" id="PS50112">
    <property type="entry name" value="PAS"/>
    <property type="match status" value="2"/>
</dbReference>
<name>A0ABS7K8D7_9BACI</name>
<dbReference type="PROSITE" id="PS50887">
    <property type="entry name" value="GGDEF"/>
    <property type="match status" value="1"/>
</dbReference>
<keyword evidence="6" id="KW-0418">Kinase</keyword>
<dbReference type="CDD" id="cd00130">
    <property type="entry name" value="PAS"/>
    <property type="match status" value="2"/>
</dbReference>
<dbReference type="SMART" id="SM00086">
    <property type="entry name" value="PAC"/>
    <property type="match status" value="3"/>
</dbReference>
<dbReference type="Gene3D" id="3.20.20.450">
    <property type="entry name" value="EAL domain"/>
    <property type="match status" value="1"/>
</dbReference>
<dbReference type="Gene3D" id="1.10.287.130">
    <property type="match status" value="1"/>
</dbReference>
<dbReference type="Gene3D" id="3.30.565.10">
    <property type="entry name" value="Histidine kinase-like ATPase, C-terminal domain"/>
    <property type="match status" value="1"/>
</dbReference>
<dbReference type="EC" id="2.7.13.3" evidence="2"/>
<dbReference type="SMART" id="SM00388">
    <property type="entry name" value="HisKA"/>
    <property type="match status" value="1"/>
</dbReference>
<keyword evidence="7" id="KW-0067">ATP-binding</keyword>
<dbReference type="Pfam" id="PF00990">
    <property type="entry name" value="GGDEF"/>
    <property type="match status" value="1"/>
</dbReference>
<evidence type="ECO:0000256" key="8">
    <source>
        <dbReference type="ARBA" id="ARBA00023012"/>
    </source>
</evidence>
<dbReference type="InterPro" id="IPR004358">
    <property type="entry name" value="Sig_transdc_His_kin-like_C"/>
</dbReference>
<dbReference type="SUPFAM" id="SSF55874">
    <property type="entry name" value="ATPase domain of HSP90 chaperone/DNA topoisomerase II/histidine kinase"/>
    <property type="match status" value="1"/>
</dbReference>
<accession>A0ABS7K8D7</accession>
<reference evidence="14 15" key="1">
    <citation type="submission" date="2020-07" db="EMBL/GenBank/DDBJ databases">
        <title>Fungal Genomes of the International Space Station.</title>
        <authorList>
            <person name="Seuylemezian A."/>
            <person name="Singh N.K."/>
            <person name="Wood J."/>
            <person name="Venkateswaran K."/>
        </authorList>
    </citation>
    <scope>NUCLEOTIDE SEQUENCE [LARGE SCALE GENOMIC DNA]</scope>
    <source>
        <strain evidence="14 15">PL-B2</strain>
    </source>
</reference>
<feature type="domain" description="PAC" evidence="11">
    <location>
        <begin position="90"/>
        <end position="142"/>
    </location>
</feature>
<dbReference type="RefSeq" id="WP_221874747.1">
    <property type="nucleotide sequence ID" value="NZ_JACWFH010000024.1"/>
</dbReference>
<dbReference type="Gene3D" id="3.30.450.20">
    <property type="entry name" value="PAS domain"/>
    <property type="match status" value="3"/>
</dbReference>
<dbReference type="PRINTS" id="PR00344">
    <property type="entry name" value="BCTRLSENSOR"/>
</dbReference>
<comment type="catalytic activity">
    <reaction evidence="1">
        <text>ATP + protein L-histidine = ADP + protein N-phospho-L-histidine.</text>
        <dbReference type="EC" id="2.7.13.3"/>
    </reaction>
</comment>
<evidence type="ECO:0000256" key="5">
    <source>
        <dbReference type="ARBA" id="ARBA00022741"/>
    </source>
</evidence>
<dbReference type="SMART" id="SM00091">
    <property type="entry name" value="PAS"/>
    <property type="match status" value="2"/>
</dbReference>
<dbReference type="InterPro" id="IPR035919">
    <property type="entry name" value="EAL_sf"/>
</dbReference>
<dbReference type="CDD" id="cd01948">
    <property type="entry name" value="EAL"/>
    <property type="match status" value="1"/>
</dbReference>
<protein>
    <recommendedName>
        <fullName evidence="2">histidine kinase</fullName>
        <ecNumber evidence="2">2.7.13.3</ecNumber>
    </recommendedName>
</protein>
<dbReference type="InterPro" id="IPR003594">
    <property type="entry name" value="HATPase_dom"/>
</dbReference>
<dbReference type="InterPro" id="IPR043128">
    <property type="entry name" value="Rev_trsase/Diguanyl_cyclase"/>
</dbReference>
<feature type="domain" description="Histidine kinase" evidence="9">
    <location>
        <begin position="878"/>
        <end position="1082"/>
    </location>
</feature>
<dbReference type="PROSITE" id="PS50109">
    <property type="entry name" value="HIS_KIN"/>
    <property type="match status" value="1"/>
</dbReference>
<evidence type="ECO:0000256" key="1">
    <source>
        <dbReference type="ARBA" id="ARBA00000085"/>
    </source>
</evidence>
<evidence type="ECO:0000256" key="7">
    <source>
        <dbReference type="ARBA" id="ARBA00022840"/>
    </source>
</evidence>
<dbReference type="Gene3D" id="3.30.70.270">
    <property type="match status" value="1"/>
</dbReference>
<dbReference type="Pfam" id="PF02518">
    <property type="entry name" value="HATPase_c"/>
    <property type="match status" value="1"/>
</dbReference>
<dbReference type="InterPro" id="IPR052155">
    <property type="entry name" value="Biofilm_reg_signaling"/>
</dbReference>
<dbReference type="SUPFAM" id="SSF47384">
    <property type="entry name" value="Homodimeric domain of signal transducing histidine kinase"/>
    <property type="match status" value="1"/>
</dbReference>
<dbReference type="PROSITE" id="PS50883">
    <property type="entry name" value="EAL"/>
    <property type="match status" value="1"/>
</dbReference>
<keyword evidence="3" id="KW-0597">Phosphoprotein</keyword>
<dbReference type="InterPro" id="IPR029787">
    <property type="entry name" value="Nucleotide_cyclase"/>
</dbReference>